<accession>A0A0F8AZZ6</accession>
<dbReference type="OrthoDB" id="2015213at2759"/>
<dbReference type="Gene3D" id="1.10.246.130">
    <property type="match status" value="1"/>
</dbReference>
<dbReference type="PANTHER" id="PTHR43881:SF1">
    <property type="entry name" value="GAMMA-GLUTAMYLTRANSPEPTIDASE (AFU_ORTHOLOGUE AFUA_4G13580)"/>
    <property type="match status" value="1"/>
</dbReference>
<dbReference type="InterPro" id="IPR043137">
    <property type="entry name" value="GGT_ssub_C"/>
</dbReference>
<dbReference type="Proteomes" id="UP000034841">
    <property type="component" value="Unassembled WGS sequence"/>
</dbReference>
<dbReference type="AlphaFoldDB" id="A0A0F8AZZ6"/>
<dbReference type="InterPro" id="IPR029055">
    <property type="entry name" value="Ntn_hydrolases_N"/>
</dbReference>
<dbReference type="SUPFAM" id="SSF56235">
    <property type="entry name" value="N-terminal nucleophile aminohydrolases (Ntn hydrolases)"/>
    <property type="match status" value="1"/>
</dbReference>
<evidence type="ECO:0000313" key="1">
    <source>
        <dbReference type="EMBL" id="KKF92590.1"/>
    </source>
</evidence>
<dbReference type="InterPro" id="IPR043138">
    <property type="entry name" value="GGT_lsub"/>
</dbReference>
<name>A0A0F8AZZ6_CERFI</name>
<comment type="caution">
    <text evidence="1">The sequence shown here is derived from an EMBL/GenBank/DDBJ whole genome shotgun (WGS) entry which is preliminary data.</text>
</comment>
<sequence length="604" mass="64096">MTFDSTQTSAQYSGETLHFNSRRSVVYSAKGIIACTQPLAAQCGLKVLQAGGNAADAAVAVAAGLNMTEPASTGIGGDMFMLYYDAITGKVSALNGSGRSGEKYTLERTRRDLGLAEDTNGLERIPMTSVHAVTVPGAAAGWVDAVEQFGSGKVSLEDILMPAIELGESGFPWVRSEELLRRASPNFAEILKNDPKGPGGVRAPLPGDLMKNPKLAQTFRTLGTHGKRGFYTGRIAEAIIAAVTARGGHLTLADLEHHMTTAAAAETAPLSLRFSGQGLGAKNETIDLWEHPPNGQGIVALMALGIIQELEKQGKIPKWAASNHNTAPYLHVIIESLRLAFSDGTWFVSDPATTRVPTTELLSSEYLSSRAKLFKAERALSAEEVIHGLPDTSTGDSPAFNSCDTVYFCVTDSAGNAASFINSNYGNFGTGIVPAGCGFALQNRAANFSLNQNHPNVLAPRKRPYHTIIPGLVTHARDGTLHSAFGVMGGFMQPQGQLQVLLGQIVGGLDPQAALDAPRICIDSGTQRADGTVNWRVSVEDGMPQETIEGLKRLGHEVSVLKGFQRELFGRGQIIKRMVDAVEGTCIWSAGSDPRGDGAAYPIL</sequence>
<keyword evidence="2" id="KW-1185">Reference proteome</keyword>
<dbReference type="PANTHER" id="PTHR43881">
    <property type="entry name" value="GAMMA-GLUTAMYLTRANSPEPTIDASE (AFU_ORTHOLOGUE AFUA_4G13580)"/>
    <property type="match status" value="1"/>
</dbReference>
<organism evidence="1 2">
    <name type="scientific">Ceratocystis fimbriata f. sp. platani</name>
    <dbReference type="NCBI Taxonomy" id="88771"/>
    <lineage>
        <taxon>Eukaryota</taxon>
        <taxon>Fungi</taxon>
        <taxon>Dikarya</taxon>
        <taxon>Ascomycota</taxon>
        <taxon>Pezizomycotina</taxon>
        <taxon>Sordariomycetes</taxon>
        <taxon>Hypocreomycetidae</taxon>
        <taxon>Microascales</taxon>
        <taxon>Ceratocystidaceae</taxon>
        <taxon>Ceratocystis</taxon>
    </lineage>
</organism>
<evidence type="ECO:0000313" key="2">
    <source>
        <dbReference type="Proteomes" id="UP000034841"/>
    </source>
</evidence>
<dbReference type="PRINTS" id="PR01210">
    <property type="entry name" value="GGTRANSPTASE"/>
</dbReference>
<dbReference type="EC" id="3.4.19.13" evidence="1"/>
<protein>
    <submittedName>
        <fullName evidence="1">Gamma-glutamyltranspeptidase small chain</fullName>
        <ecNumber evidence="1">3.4.19.13</ecNumber>
    </submittedName>
</protein>
<dbReference type="Pfam" id="PF01019">
    <property type="entry name" value="G_glu_transpept"/>
    <property type="match status" value="1"/>
</dbReference>
<keyword evidence="1" id="KW-0378">Hydrolase</keyword>
<dbReference type="Gene3D" id="3.60.20.40">
    <property type="match status" value="1"/>
</dbReference>
<reference evidence="1 2" key="1">
    <citation type="submission" date="2015-04" db="EMBL/GenBank/DDBJ databases">
        <title>Genome sequence of Ceratocystis platani, a major pathogen of plane trees.</title>
        <authorList>
            <person name="Belbahri L."/>
        </authorList>
    </citation>
    <scope>NUCLEOTIDE SEQUENCE [LARGE SCALE GENOMIC DNA]</scope>
    <source>
        <strain evidence="1 2">CFO</strain>
    </source>
</reference>
<dbReference type="EMBL" id="LBBL01000372">
    <property type="protein sequence ID" value="KKF92590.1"/>
    <property type="molecule type" value="Genomic_DNA"/>
</dbReference>
<gene>
    <name evidence="1" type="primary">ywrD</name>
    <name evidence="1" type="ORF">CFO_g5060</name>
</gene>
<dbReference type="InterPro" id="IPR052896">
    <property type="entry name" value="GGT-like_enzyme"/>
</dbReference>
<proteinExistence type="predicted"/>
<dbReference type="GO" id="GO:0036374">
    <property type="term" value="F:glutathione hydrolase activity"/>
    <property type="evidence" value="ECO:0007669"/>
    <property type="project" value="UniProtKB-EC"/>
</dbReference>